<dbReference type="EMBL" id="BARS01015759">
    <property type="protein sequence ID" value="GAF94047.1"/>
    <property type="molecule type" value="Genomic_DNA"/>
</dbReference>
<protein>
    <submittedName>
        <fullName evidence="1">Uncharacterized protein</fullName>
    </submittedName>
</protein>
<sequence>MAGTTAAAGRGSKAYRYSAKNIRVFWDKPTGEGGGGTLSFDESENADPNIVPISMQIGANGQLSTFTFQYVISTAGNIGDNGVRAGSLLKNYGSRIRVEVVHSKGTFEIFTGFIGNYGWWIQSNVTQDSEGITVTAYGPGAAVQAHTVFLADWAESTIEDEIAAEVAKPKGGSWSYEDRVVFNPEG</sequence>
<evidence type="ECO:0000313" key="1">
    <source>
        <dbReference type="EMBL" id="GAF94047.1"/>
    </source>
</evidence>
<accession>X0U0W3</accession>
<comment type="caution">
    <text evidence="1">The sequence shown here is derived from an EMBL/GenBank/DDBJ whole genome shotgun (WGS) entry which is preliminary data.</text>
</comment>
<reference evidence="1" key="1">
    <citation type="journal article" date="2014" name="Front. Microbiol.">
        <title>High frequency of phylogenetically diverse reductive dehalogenase-homologous genes in deep subseafloor sedimentary metagenomes.</title>
        <authorList>
            <person name="Kawai M."/>
            <person name="Futagami T."/>
            <person name="Toyoda A."/>
            <person name="Takaki Y."/>
            <person name="Nishi S."/>
            <person name="Hori S."/>
            <person name="Arai W."/>
            <person name="Tsubouchi T."/>
            <person name="Morono Y."/>
            <person name="Uchiyama I."/>
            <person name="Ito T."/>
            <person name="Fujiyama A."/>
            <person name="Inagaki F."/>
            <person name="Takami H."/>
        </authorList>
    </citation>
    <scope>NUCLEOTIDE SEQUENCE</scope>
    <source>
        <strain evidence="1">Expedition CK06-06</strain>
    </source>
</reference>
<organism evidence="1">
    <name type="scientific">marine sediment metagenome</name>
    <dbReference type="NCBI Taxonomy" id="412755"/>
    <lineage>
        <taxon>unclassified sequences</taxon>
        <taxon>metagenomes</taxon>
        <taxon>ecological metagenomes</taxon>
    </lineage>
</organism>
<dbReference type="AlphaFoldDB" id="X0U0W3"/>
<gene>
    <name evidence="1" type="ORF">S01H1_26028</name>
</gene>
<feature type="non-terminal residue" evidence="1">
    <location>
        <position position="186"/>
    </location>
</feature>
<proteinExistence type="predicted"/>
<name>X0U0W3_9ZZZZ</name>